<dbReference type="AlphaFoldDB" id="A0A5C6AWP1"/>
<proteinExistence type="predicted"/>
<protein>
    <recommendedName>
        <fullName evidence="4">Glycosyltransferase RgtA/B/C/D-like domain-containing protein</fullName>
    </recommendedName>
</protein>
<feature type="transmembrane region" description="Helical" evidence="1">
    <location>
        <begin position="204"/>
        <end position="224"/>
    </location>
</feature>
<feature type="transmembrane region" description="Helical" evidence="1">
    <location>
        <begin position="130"/>
        <end position="151"/>
    </location>
</feature>
<keyword evidence="1" id="KW-1133">Transmembrane helix</keyword>
<gene>
    <name evidence="2" type="ORF">Pla100_04130</name>
</gene>
<dbReference type="Proteomes" id="UP000316213">
    <property type="component" value="Unassembled WGS sequence"/>
</dbReference>
<evidence type="ECO:0000313" key="3">
    <source>
        <dbReference type="Proteomes" id="UP000316213"/>
    </source>
</evidence>
<feature type="transmembrane region" description="Helical" evidence="1">
    <location>
        <begin position="78"/>
        <end position="97"/>
    </location>
</feature>
<keyword evidence="3" id="KW-1185">Reference proteome</keyword>
<feature type="transmembrane region" description="Helical" evidence="1">
    <location>
        <begin position="109"/>
        <end position="124"/>
    </location>
</feature>
<keyword evidence="1" id="KW-0812">Transmembrane</keyword>
<dbReference type="RefSeq" id="WP_146575994.1">
    <property type="nucleotide sequence ID" value="NZ_SJPM01000001.1"/>
</dbReference>
<dbReference type="EMBL" id="SJPM01000001">
    <property type="protein sequence ID" value="TWU03486.1"/>
    <property type="molecule type" value="Genomic_DNA"/>
</dbReference>
<feature type="transmembrane region" description="Helical" evidence="1">
    <location>
        <begin position="359"/>
        <end position="378"/>
    </location>
</feature>
<organism evidence="2 3">
    <name type="scientific">Neorhodopirellula pilleata</name>
    <dbReference type="NCBI Taxonomy" id="2714738"/>
    <lineage>
        <taxon>Bacteria</taxon>
        <taxon>Pseudomonadati</taxon>
        <taxon>Planctomycetota</taxon>
        <taxon>Planctomycetia</taxon>
        <taxon>Pirellulales</taxon>
        <taxon>Pirellulaceae</taxon>
        <taxon>Neorhodopirellula</taxon>
    </lineage>
</organism>
<accession>A0A5C6AWP1</accession>
<comment type="caution">
    <text evidence="2">The sequence shown here is derived from an EMBL/GenBank/DDBJ whole genome shotgun (WGS) entry which is preliminary data.</text>
</comment>
<evidence type="ECO:0000313" key="2">
    <source>
        <dbReference type="EMBL" id="TWU03486.1"/>
    </source>
</evidence>
<keyword evidence="1" id="KW-0472">Membrane</keyword>
<dbReference type="OrthoDB" id="214269at2"/>
<sequence>MTPSPKTFPLRLATAIAALMLVCFVSGRMTPHLVSDTPSYIDYRFASADEVARSVRTPGYPLLIRASELLFSSGESSLQALVIFQIVVHAIAVTVWLDELFRWSVPRRAAIVGCIAFAVTNTFWDHINTIATDSISMSLGMIIAALVVRVWRVGNSWRTTIAIGTLVIAVIAIRPAYLFLMPWMFAAMMFRPAGSAYVVGRTRWFDAIGIIMLPLVALIVWCGFRGSVTGDYGILPFGHQNMAAVTTQLLDNDELADLTKERFDPPLADLGAAIGRARWEVMDMHSRADSYMSLENRWDEMTYSIVIPAAERVIGGDVVVQHRALSKLDSAIVAEYPWRYAKWLALAIRRGVWGSAANMVMHPVYFPCWIALAVWAFVWSTRSSVQKNAIDWSPIKPLVMVTVSYALMKITFVALTSPPIGRFSDAAMALVPMLVGVVVAQLNSSR</sequence>
<name>A0A5C6AWP1_9BACT</name>
<feature type="transmembrane region" description="Helical" evidence="1">
    <location>
        <begin position="398"/>
        <end position="416"/>
    </location>
</feature>
<evidence type="ECO:0008006" key="4">
    <source>
        <dbReference type="Google" id="ProtNLM"/>
    </source>
</evidence>
<feature type="transmembrane region" description="Helical" evidence="1">
    <location>
        <begin position="163"/>
        <end position="184"/>
    </location>
</feature>
<evidence type="ECO:0000256" key="1">
    <source>
        <dbReference type="SAM" id="Phobius"/>
    </source>
</evidence>
<reference evidence="2 3" key="1">
    <citation type="submission" date="2019-02" db="EMBL/GenBank/DDBJ databases">
        <title>Deep-cultivation of Planctomycetes and their phenomic and genomic characterization uncovers novel biology.</title>
        <authorList>
            <person name="Wiegand S."/>
            <person name="Jogler M."/>
            <person name="Boedeker C."/>
            <person name="Pinto D."/>
            <person name="Vollmers J."/>
            <person name="Rivas-Marin E."/>
            <person name="Kohn T."/>
            <person name="Peeters S.H."/>
            <person name="Heuer A."/>
            <person name="Rast P."/>
            <person name="Oberbeckmann S."/>
            <person name="Bunk B."/>
            <person name="Jeske O."/>
            <person name="Meyerdierks A."/>
            <person name="Storesund J.E."/>
            <person name="Kallscheuer N."/>
            <person name="Luecker S."/>
            <person name="Lage O.M."/>
            <person name="Pohl T."/>
            <person name="Merkel B.J."/>
            <person name="Hornburger P."/>
            <person name="Mueller R.-W."/>
            <person name="Bruemmer F."/>
            <person name="Labrenz M."/>
            <person name="Spormann A.M."/>
            <person name="Op Den Camp H."/>
            <person name="Overmann J."/>
            <person name="Amann R."/>
            <person name="Jetten M.S.M."/>
            <person name="Mascher T."/>
            <person name="Medema M.H."/>
            <person name="Devos D.P."/>
            <person name="Kaster A.-K."/>
            <person name="Ovreas L."/>
            <person name="Rohde M."/>
            <person name="Galperin M.Y."/>
            <person name="Jogler C."/>
        </authorList>
    </citation>
    <scope>NUCLEOTIDE SEQUENCE [LARGE SCALE GENOMIC DNA]</scope>
    <source>
        <strain evidence="2 3">Pla100</strain>
    </source>
</reference>